<name>A0A5P1FVB5_ASPOF</name>
<sequence>MLDQESQNKQRQLVFKSQHIHINPSNHVRAQRCVFPNHCVQKEAPVKYHQLQKPLPVPPLFIKLDVRALDALQVRPHGFSDLSQTLIGFIEKSNFDLRFLPVGTVGRDSRELEEEMGKLLLPPPFSSSTFNLDFDLEEERRRRGGEIRFGEIRFGSTAAASFRDRWRR</sequence>
<dbReference type="AlphaFoldDB" id="A0A5P1FVB5"/>
<organism evidence="1 2">
    <name type="scientific">Asparagus officinalis</name>
    <name type="common">Garden asparagus</name>
    <dbReference type="NCBI Taxonomy" id="4686"/>
    <lineage>
        <taxon>Eukaryota</taxon>
        <taxon>Viridiplantae</taxon>
        <taxon>Streptophyta</taxon>
        <taxon>Embryophyta</taxon>
        <taxon>Tracheophyta</taxon>
        <taxon>Spermatophyta</taxon>
        <taxon>Magnoliopsida</taxon>
        <taxon>Liliopsida</taxon>
        <taxon>Asparagales</taxon>
        <taxon>Asparagaceae</taxon>
        <taxon>Asparagoideae</taxon>
        <taxon>Asparagus</taxon>
    </lineage>
</organism>
<dbReference type="Gramene" id="ONK81984">
    <property type="protein sequence ID" value="ONK81984"/>
    <property type="gene ID" value="A4U43_C01F34920"/>
</dbReference>
<dbReference type="Proteomes" id="UP000243459">
    <property type="component" value="Chromosome 1"/>
</dbReference>
<gene>
    <name evidence="1" type="ORF">A4U43_C01F34920</name>
</gene>
<proteinExistence type="predicted"/>
<keyword evidence="2" id="KW-1185">Reference proteome</keyword>
<dbReference type="EMBL" id="CM007381">
    <property type="protein sequence ID" value="ONK81984.1"/>
    <property type="molecule type" value="Genomic_DNA"/>
</dbReference>
<evidence type="ECO:0000313" key="1">
    <source>
        <dbReference type="EMBL" id="ONK81984.1"/>
    </source>
</evidence>
<protein>
    <submittedName>
        <fullName evidence="1">Uncharacterized protein</fullName>
    </submittedName>
</protein>
<accession>A0A5P1FVB5</accession>
<evidence type="ECO:0000313" key="2">
    <source>
        <dbReference type="Proteomes" id="UP000243459"/>
    </source>
</evidence>
<reference evidence="2" key="1">
    <citation type="journal article" date="2017" name="Nat. Commun.">
        <title>The asparagus genome sheds light on the origin and evolution of a young Y chromosome.</title>
        <authorList>
            <person name="Harkess A."/>
            <person name="Zhou J."/>
            <person name="Xu C."/>
            <person name="Bowers J.E."/>
            <person name="Van der Hulst R."/>
            <person name="Ayyampalayam S."/>
            <person name="Mercati F."/>
            <person name="Riccardi P."/>
            <person name="McKain M.R."/>
            <person name="Kakrana A."/>
            <person name="Tang H."/>
            <person name="Ray J."/>
            <person name="Groenendijk J."/>
            <person name="Arikit S."/>
            <person name="Mathioni S.M."/>
            <person name="Nakano M."/>
            <person name="Shan H."/>
            <person name="Telgmann-Rauber A."/>
            <person name="Kanno A."/>
            <person name="Yue Z."/>
            <person name="Chen H."/>
            <person name="Li W."/>
            <person name="Chen Y."/>
            <person name="Xu X."/>
            <person name="Zhang Y."/>
            <person name="Luo S."/>
            <person name="Chen H."/>
            <person name="Gao J."/>
            <person name="Mao Z."/>
            <person name="Pires J.C."/>
            <person name="Luo M."/>
            <person name="Kudrna D."/>
            <person name="Wing R.A."/>
            <person name="Meyers B.C."/>
            <person name="Yi K."/>
            <person name="Kong H."/>
            <person name="Lavrijsen P."/>
            <person name="Sunseri F."/>
            <person name="Falavigna A."/>
            <person name="Ye Y."/>
            <person name="Leebens-Mack J.H."/>
            <person name="Chen G."/>
        </authorList>
    </citation>
    <scope>NUCLEOTIDE SEQUENCE [LARGE SCALE GENOMIC DNA]</scope>
    <source>
        <strain evidence="2">cv. DH0086</strain>
    </source>
</reference>